<dbReference type="PANTHER" id="PTHR48090">
    <property type="entry name" value="UNDECAPRENYL-PHOSPHATE 4-DEOXY-4-FORMAMIDO-L-ARABINOSE TRANSFERASE-RELATED"/>
    <property type="match status" value="1"/>
</dbReference>
<organism evidence="3 4">
    <name type="scientific">Gordonia mangrovi</name>
    <dbReference type="NCBI Taxonomy" id="2665643"/>
    <lineage>
        <taxon>Bacteria</taxon>
        <taxon>Bacillati</taxon>
        <taxon>Actinomycetota</taxon>
        <taxon>Actinomycetes</taxon>
        <taxon>Mycobacteriales</taxon>
        <taxon>Gordoniaceae</taxon>
        <taxon>Gordonia</taxon>
    </lineage>
</organism>
<name>A0A6L7GJW2_9ACTN</name>
<gene>
    <name evidence="3" type="ORF">GIY30_00190</name>
</gene>
<dbReference type="CDD" id="cd04179">
    <property type="entry name" value="DPM_DPG-synthase_like"/>
    <property type="match status" value="1"/>
</dbReference>
<reference evidence="3 4" key="1">
    <citation type="submission" date="2019-11" db="EMBL/GenBank/DDBJ databases">
        <title>Gordonia sp. nov., a novel actinobacterium isolated from mangrove soil in Hainan.</title>
        <authorList>
            <person name="Huang X."/>
            <person name="Xie Y."/>
            <person name="Chu X."/>
            <person name="Xiao K."/>
        </authorList>
    </citation>
    <scope>NUCLEOTIDE SEQUENCE [LARGE SCALE GENOMIC DNA]</scope>
    <source>
        <strain evidence="3 4">HNM0687</strain>
    </source>
</reference>
<dbReference type="PANTHER" id="PTHR48090:SF7">
    <property type="entry name" value="RFBJ PROTEIN"/>
    <property type="match status" value="1"/>
</dbReference>
<dbReference type="Pfam" id="PF00535">
    <property type="entry name" value="Glycos_transf_2"/>
    <property type="match status" value="1"/>
</dbReference>
<dbReference type="AlphaFoldDB" id="A0A6L7GJW2"/>
<evidence type="ECO:0000259" key="2">
    <source>
        <dbReference type="Pfam" id="PF00535"/>
    </source>
</evidence>
<dbReference type="InterPro" id="IPR029044">
    <property type="entry name" value="Nucleotide-diphossugar_trans"/>
</dbReference>
<dbReference type="EMBL" id="WMBR01000001">
    <property type="protein sequence ID" value="MXP19782.1"/>
    <property type="molecule type" value="Genomic_DNA"/>
</dbReference>
<sequence>MGFAAPAGTVGHPVTLLSSPKRCCFARHIPTVDRVNASEIAVIIPCRNEAGSIVDVLARVPEGMQSIVVDNGSDDATADLAHAAGATVVAEPEPGYGAAVSAGVDAARRPVVCTIDGDGSMDPAELLDLAAELDRGAELAVGRRRPDHPRTWPLHARAGSAAVAAYLRGRYHLPIHDIGPMRAIRRDTLTDLDVRDRRSGYPVELLLRAGQAGLRVVERDVRYTVRTAGESKVSGSIRGSARAARDFLVVLR</sequence>
<feature type="domain" description="Glycosyltransferase 2-like" evidence="2">
    <location>
        <begin position="42"/>
        <end position="188"/>
    </location>
</feature>
<dbReference type="Gene3D" id="3.90.550.10">
    <property type="entry name" value="Spore Coat Polysaccharide Biosynthesis Protein SpsA, Chain A"/>
    <property type="match status" value="1"/>
</dbReference>
<accession>A0A6L7GJW2</accession>
<dbReference type="SUPFAM" id="SSF53448">
    <property type="entry name" value="Nucleotide-diphospho-sugar transferases"/>
    <property type="match status" value="1"/>
</dbReference>
<proteinExistence type="inferred from homology"/>
<comment type="similarity">
    <text evidence="1">Belongs to the glycosyltransferase 2 family.</text>
</comment>
<dbReference type="InterPro" id="IPR050256">
    <property type="entry name" value="Glycosyltransferase_2"/>
</dbReference>
<protein>
    <submittedName>
        <fullName evidence="3">Glycosyltransferase</fullName>
    </submittedName>
</protein>
<dbReference type="InterPro" id="IPR001173">
    <property type="entry name" value="Glyco_trans_2-like"/>
</dbReference>
<dbReference type="Proteomes" id="UP000475545">
    <property type="component" value="Unassembled WGS sequence"/>
</dbReference>
<comment type="caution">
    <text evidence="3">The sequence shown here is derived from an EMBL/GenBank/DDBJ whole genome shotgun (WGS) entry which is preliminary data.</text>
</comment>
<keyword evidence="4" id="KW-1185">Reference proteome</keyword>
<keyword evidence="3" id="KW-0808">Transferase</keyword>
<dbReference type="GO" id="GO:0016740">
    <property type="term" value="F:transferase activity"/>
    <property type="evidence" value="ECO:0007669"/>
    <property type="project" value="UniProtKB-KW"/>
</dbReference>
<evidence type="ECO:0000256" key="1">
    <source>
        <dbReference type="ARBA" id="ARBA00006739"/>
    </source>
</evidence>
<evidence type="ECO:0000313" key="4">
    <source>
        <dbReference type="Proteomes" id="UP000475545"/>
    </source>
</evidence>
<evidence type="ECO:0000313" key="3">
    <source>
        <dbReference type="EMBL" id="MXP19782.1"/>
    </source>
</evidence>